<keyword evidence="1" id="KW-0732">Signal</keyword>
<organism evidence="2 3">
    <name type="scientific">Nocardia wallacei</name>
    <dbReference type="NCBI Taxonomy" id="480035"/>
    <lineage>
        <taxon>Bacteria</taxon>
        <taxon>Bacillati</taxon>
        <taxon>Actinomycetota</taxon>
        <taxon>Actinomycetes</taxon>
        <taxon>Mycobacteriales</taxon>
        <taxon>Nocardiaceae</taxon>
        <taxon>Nocardia</taxon>
    </lineage>
</organism>
<dbReference type="SUPFAM" id="SSF89372">
    <property type="entry name" value="Fucose-specific lectin"/>
    <property type="match status" value="1"/>
</dbReference>
<dbReference type="Proteomes" id="UP000516173">
    <property type="component" value="Chromosome"/>
</dbReference>
<dbReference type="KEGG" id="nwl:NWFMUON74_28430"/>
<feature type="chain" id="PRO_5028876922" description="Secreted protein" evidence="1">
    <location>
        <begin position="29"/>
        <end position="116"/>
    </location>
</feature>
<evidence type="ECO:0000313" key="2">
    <source>
        <dbReference type="EMBL" id="BCK55071.1"/>
    </source>
</evidence>
<gene>
    <name evidence="2" type="ORF">NWFMUON74_28430</name>
</gene>
<evidence type="ECO:0008006" key="4">
    <source>
        <dbReference type="Google" id="ProtNLM"/>
    </source>
</evidence>
<dbReference type="GeneID" id="80347392"/>
<evidence type="ECO:0000313" key="3">
    <source>
        <dbReference type="Proteomes" id="UP000516173"/>
    </source>
</evidence>
<feature type="signal peptide" evidence="1">
    <location>
        <begin position="1"/>
        <end position="28"/>
    </location>
</feature>
<keyword evidence="3" id="KW-1185">Reference proteome</keyword>
<dbReference type="EMBL" id="AP023396">
    <property type="protein sequence ID" value="BCK55071.1"/>
    <property type="molecule type" value="Genomic_DNA"/>
</dbReference>
<evidence type="ECO:0000256" key="1">
    <source>
        <dbReference type="SAM" id="SignalP"/>
    </source>
</evidence>
<dbReference type="RefSeq" id="WP_187688239.1">
    <property type="nucleotide sequence ID" value="NZ_AP023396.1"/>
</dbReference>
<dbReference type="AlphaFoldDB" id="A0A7G1KJP5"/>
<reference evidence="2 3" key="1">
    <citation type="submission" date="2020-08" db="EMBL/GenBank/DDBJ databases">
        <title>Genome Sequencing of Nocardia wallacei strain FMUON74 and assembly.</title>
        <authorList>
            <person name="Toyokawa M."/>
            <person name="Uesaka K."/>
        </authorList>
    </citation>
    <scope>NUCLEOTIDE SEQUENCE [LARGE SCALE GENOMIC DNA]</scope>
    <source>
        <strain evidence="2 3">FMUON74</strain>
    </source>
</reference>
<name>A0A7G1KJP5_9NOCA</name>
<accession>A0A7G1KJP5</accession>
<protein>
    <recommendedName>
        <fullName evidence="4">Secreted protein</fullName>
    </recommendedName>
</protein>
<proteinExistence type="predicted"/>
<sequence length="116" mass="12516">MRSIVRAGLSAIAVTAAGIVALAPSAAAAPSYYDPEIWSCGHLFRTPLEAPRPGTAAYWSPFGTSNIVCYDDGSGLARYYQRDPGGAWHDMNELVPGNFFPVIFSTTIPDRAHWRG</sequence>